<dbReference type="EMBL" id="LR727468">
    <property type="protein sequence ID" value="VWO99197.1"/>
    <property type="molecule type" value="Genomic_DNA"/>
</dbReference>
<sequence>MDPAPNLLDPTASQGQHPSHAPAADSTTDTPRPPSFLALGSVLWVPQPGDGPSDPPPPQIYIGCGRYPTRHPGEAELVYEFRLVGIGGATRECMDSTSIFQLTFPDSVEMVVWGHRRWDGWVQTFHTGDETLLPALLPYQRRALLTIAQFLRALCRRGADGIDLAEWPLFWAVLMDGFPHPRS</sequence>
<evidence type="ECO:0000313" key="2">
    <source>
        <dbReference type="EMBL" id="VWO99197.1"/>
    </source>
</evidence>
<accession>A0A5K1K0E4</accession>
<feature type="region of interest" description="Disordered" evidence="1">
    <location>
        <begin position="1"/>
        <end position="32"/>
    </location>
</feature>
<proteinExistence type="predicted"/>
<gene>
    <name evidence="2" type="primary">G4MLZ9</name>
</gene>
<dbReference type="AlphaFoldDB" id="A0A5K1K0E4"/>
<organism evidence="2">
    <name type="scientific">Ganoderma boninense</name>
    <dbReference type="NCBI Taxonomy" id="34458"/>
    <lineage>
        <taxon>Eukaryota</taxon>
        <taxon>Fungi</taxon>
        <taxon>Dikarya</taxon>
        <taxon>Basidiomycota</taxon>
        <taxon>Agaricomycotina</taxon>
        <taxon>Agaricomycetes</taxon>
        <taxon>Polyporales</taxon>
        <taxon>Polyporaceae</taxon>
        <taxon>Ganoderma</taxon>
    </lineage>
</organism>
<reference evidence="2" key="1">
    <citation type="submission" date="2019-10" db="EMBL/GenBank/DDBJ databases">
        <authorList>
            <person name="Nor Muhammad N."/>
        </authorList>
    </citation>
    <scope>NUCLEOTIDE SEQUENCE</scope>
</reference>
<name>A0A5K1K0E4_9APHY</name>
<protein>
    <submittedName>
        <fullName evidence="2">C6 zinc finger domain-containing protein</fullName>
    </submittedName>
</protein>
<evidence type="ECO:0000256" key="1">
    <source>
        <dbReference type="SAM" id="MobiDB-lite"/>
    </source>
</evidence>